<feature type="domain" description="3-hydroxyisobutyrate dehydrogenase-like NAD-binding" evidence="8">
    <location>
        <begin position="165"/>
        <end position="289"/>
    </location>
</feature>
<evidence type="ECO:0000259" key="7">
    <source>
        <dbReference type="Pfam" id="PF03446"/>
    </source>
</evidence>
<dbReference type="InterPro" id="IPR002204">
    <property type="entry name" value="3-OH-isobutyrate_DH-rel_CS"/>
</dbReference>
<dbReference type="InterPro" id="IPR013328">
    <property type="entry name" value="6PGD_dom2"/>
</dbReference>
<dbReference type="STRING" id="349064.SAMN05660429_02989"/>
<dbReference type="FunFam" id="1.10.1040.10:FF:000006">
    <property type="entry name" value="3-hydroxyisobutyrate dehydrogenase"/>
    <property type="match status" value="1"/>
</dbReference>
<dbReference type="OrthoDB" id="9786703at2"/>
<evidence type="ECO:0000256" key="2">
    <source>
        <dbReference type="ARBA" id="ARBA00022456"/>
    </source>
</evidence>
<feature type="active site" evidence="5">
    <location>
        <position position="171"/>
    </location>
</feature>
<comment type="catalytic activity">
    <reaction evidence="6">
        <text>3-hydroxy-2-methylpropanoate + NAD(+) = 2-methyl-3-oxopropanoate + NADH + H(+)</text>
        <dbReference type="Rhea" id="RHEA:17681"/>
        <dbReference type="ChEBI" id="CHEBI:11805"/>
        <dbReference type="ChEBI" id="CHEBI:15378"/>
        <dbReference type="ChEBI" id="CHEBI:57540"/>
        <dbReference type="ChEBI" id="CHEBI:57700"/>
        <dbReference type="ChEBI" id="CHEBI:57945"/>
        <dbReference type="EC" id="1.1.1.31"/>
    </reaction>
</comment>
<dbReference type="UniPathway" id="UPA00362"/>
<dbReference type="SUPFAM" id="SSF48179">
    <property type="entry name" value="6-phosphogluconate dehydrogenase C-terminal domain-like"/>
    <property type="match status" value="1"/>
</dbReference>
<sequence>MANVAFIGLGNMGGPMAVNLVKAGHSVSVFDLSEQAIQVVVSEGANKANSAQESVKDADFIVSMLPAGKHVKALYLGQDGLSEYIKTGALVIDSSTIDASSAKEVAQGLSEKGIDFIDAPVSGGVAGAAAGTLSFMVGGSSDSFERAKTVLNVMGKNLFHAGEHGAGQIAKVCNNMLLSVLMVGTSEALNLGIAHGLDPAVLSEIMSKSSGSNWTLDVYNPCPDVMENVPSSNDYQGGFMVDLMAKDLGLAMEAALESHSSTPMGALARSLYAVHAKDNGNKDFSSIFTLFNKD</sequence>
<dbReference type="GO" id="GO:0006574">
    <property type="term" value="P:L-valine catabolic process"/>
    <property type="evidence" value="ECO:0007669"/>
    <property type="project" value="UniProtKB-UniPathway"/>
</dbReference>
<keyword evidence="3 6" id="KW-0560">Oxidoreductase</keyword>
<reference evidence="9 10" key="1">
    <citation type="submission" date="2016-10" db="EMBL/GenBank/DDBJ databases">
        <authorList>
            <person name="de Groot N.N."/>
        </authorList>
    </citation>
    <scope>NUCLEOTIDE SEQUENCE [LARGE SCALE GENOMIC DNA]</scope>
    <source>
        <strain evidence="9 10">DSM 19706</strain>
    </source>
</reference>
<dbReference type="AlphaFoldDB" id="A0A1I0HZC9"/>
<evidence type="ECO:0000256" key="1">
    <source>
        <dbReference type="ARBA" id="ARBA00009080"/>
    </source>
</evidence>
<evidence type="ECO:0000256" key="3">
    <source>
        <dbReference type="ARBA" id="ARBA00023002"/>
    </source>
</evidence>
<dbReference type="SUPFAM" id="SSF51735">
    <property type="entry name" value="NAD(P)-binding Rossmann-fold domains"/>
    <property type="match status" value="1"/>
</dbReference>
<dbReference type="Pfam" id="PF03446">
    <property type="entry name" value="NAD_binding_2"/>
    <property type="match status" value="1"/>
</dbReference>
<dbReference type="Pfam" id="PF14833">
    <property type="entry name" value="NAD_binding_11"/>
    <property type="match status" value="1"/>
</dbReference>
<evidence type="ECO:0000313" key="10">
    <source>
        <dbReference type="Proteomes" id="UP000199308"/>
    </source>
</evidence>
<dbReference type="InterPro" id="IPR008927">
    <property type="entry name" value="6-PGluconate_DH-like_C_sf"/>
</dbReference>
<dbReference type="PANTHER" id="PTHR22981">
    <property type="entry name" value="3-HYDROXYISOBUTYRATE DEHYDROGENASE-RELATED"/>
    <property type="match status" value="1"/>
</dbReference>
<evidence type="ECO:0000313" key="9">
    <source>
        <dbReference type="EMBL" id="SET89458.1"/>
    </source>
</evidence>
<dbReference type="GO" id="GO:0008442">
    <property type="term" value="F:3-hydroxyisobutyrate dehydrogenase activity"/>
    <property type="evidence" value="ECO:0007669"/>
    <property type="project" value="UniProtKB-EC"/>
</dbReference>
<dbReference type="EC" id="1.1.1.31" evidence="6"/>
<proteinExistence type="inferred from homology"/>
<gene>
    <name evidence="9" type="ORF">SAMN05660429_02989</name>
</gene>
<feature type="domain" description="6-phosphogluconate dehydrogenase NADP-binding" evidence="7">
    <location>
        <begin position="3"/>
        <end position="162"/>
    </location>
</feature>
<comment type="pathway">
    <text evidence="6">Amino-acid degradation; L-valine degradation.</text>
</comment>
<dbReference type="RefSeq" id="WP_093332277.1">
    <property type="nucleotide sequence ID" value="NZ_AP027363.1"/>
</dbReference>
<dbReference type="Proteomes" id="UP000199308">
    <property type="component" value="Unassembled WGS sequence"/>
</dbReference>
<dbReference type="PROSITE" id="PS00895">
    <property type="entry name" value="3_HYDROXYISOBUT_DH"/>
    <property type="match status" value="1"/>
</dbReference>
<dbReference type="PANTHER" id="PTHR22981:SF7">
    <property type="entry name" value="3-HYDROXYISOBUTYRATE DEHYDROGENASE, MITOCHONDRIAL"/>
    <property type="match status" value="1"/>
</dbReference>
<name>A0A1I0HZC9_THASX</name>
<dbReference type="EMBL" id="FOHK01000020">
    <property type="protein sequence ID" value="SET89458.1"/>
    <property type="molecule type" value="Genomic_DNA"/>
</dbReference>
<dbReference type="InterPro" id="IPR011548">
    <property type="entry name" value="HIBADH"/>
</dbReference>
<evidence type="ECO:0000259" key="8">
    <source>
        <dbReference type="Pfam" id="PF14833"/>
    </source>
</evidence>
<dbReference type="Gene3D" id="1.10.1040.10">
    <property type="entry name" value="N-(1-d-carboxylethyl)-l-norvaline Dehydrogenase, domain 2"/>
    <property type="match status" value="1"/>
</dbReference>
<dbReference type="GO" id="GO:0051287">
    <property type="term" value="F:NAD binding"/>
    <property type="evidence" value="ECO:0007669"/>
    <property type="project" value="InterPro"/>
</dbReference>
<dbReference type="NCBIfam" id="TIGR01692">
    <property type="entry name" value="HIBADH"/>
    <property type="match status" value="1"/>
</dbReference>
<dbReference type="PIRSF" id="PIRSF000103">
    <property type="entry name" value="HIBADH"/>
    <property type="match status" value="1"/>
</dbReference>
<evidence type="ECO:0000256" key="4">
    <source>
        <dbReference type="ARBA" id="ARBA00023027"/>
    </source>
</evidence>
<keyword evidence="10" id="KW-1185">Reference proteome</keyword>
<evidence type="ECO:0000256" key="5">
    <source>
        <dbReference type="PIRSR" id="PIRSR000103-1"/>
    </source>
</evidence>
<keyword evidence="2 6" id="KW-0101">Branched-chain amino acid catabolism</keyword>
<protein>
    <recommendedName>
        <fullName evidence="6">3-hydroxyisobutyrate dehydrogenase</fullName>
        <shortName evidence="6">HIBADH</shortName>
        <ecNumber evidence="6">1.1.1.31</ecNumber>
    </recommendedName>
</protein>
<keyword evidence="4 6" id="KW-0520">NAD</keyword>
<dbReference type="Gene3D" id="3.40.50.720">
    <property type="entry name" value="NAD(P)-binding Rossmann-like Domain"/>
    <property type="match status" value="1"/>
</dbReference>
<dbReference type="GO" id="GO:0050661">
    <property type="term" value="F:NADP binding"/>
    <property type="evidence" value="ECO:0007669"/>
    <property type="project" value="InterPro"/>
</dbReference>
<comment type="similarity">
    <text evidence="1 6">Belongs to the HIBADH-related family.</text>
</comment>
<evidence type="ECO:0000256" key="6">
    <source>
        <dbReference type="RuleBase" id="RU910714"/>
    </source>
</evidence>
<organism evidence="9 10">
    <name type="scientific">Thalassotalea agarivorans</name>
    <name type="common">Thalassomonas agarivorans</name>
    <dbReference type="NCBI Taxonomy" id="349064"/>
    <lineage>
        <taxon>Bacteria</taxon>
        <taxon>Pseudomonadati</taxon>
        <taxon>Pseudomonadota</taxon>
        <taxon>Gammaproteobacteria</taxon>
        <taxon>Alteromonadales</taxon>
        <taxon>Colwelliaceae</taxon>
        <taxon>Thalassotalea</taxon>
    </lineage>
</organism>
<dbReference type="InterPro" id="IPR015815">
    <property type="entry name" value="HIBADH-related"/>
</dbReference>
<accession>A0A1I0HZC9</accession>
<dbReference type="InterPro" id="IPR036291">
    <property type="entry name" value="NAD(P)-bd_dom_sf"/>
</dbReference>
<dbReference type="InterPro" id="IPR006115">
    <property type="entry name" value="6PGDH_NADP-bd"/>
</dbReference>
<dbReference type="InterPro" id="IPR029154">
    <property type="entry name" value="HIBADH-like_NADP-bd"/>
</dbReference>